<proteinExistence type="predicted"/>
<protein>
    <submittedName>
        <fullName evidence="3">Uncharacterized protein</fullName>
    </submittedName>
</protein>
<reference evidence="3" key="1">
    <citation type="journal article" date="2020" name="Nature">
        <title>Giant virus diversity and host interactions through global metagenomics.</title>
        <authorList>
            <person name="Schulz F."/>
            <person name="Roux S."/>
            <person name="Paez-Espino D."/>
            <person name="Jungbluth S."/>
            <person name="Walsh D.A."/>
            <person name="Denef V.J."/>
            <person name="McMahon K.D."/>
            <person name="Konstantinidis K.T."/>
            <person name="Eloe-Fadrosh E.A."/>
            <person name="Kyrpides N.C."/>
            <person name="Woyke T."/>
        </authorList>
    </citation>
    <scope>NUCLEOTIDE SEQUENCE</scope>
    <source>
        <strain evidence="3">GVMAG-M-3300027804-48</strain>
    </source>
</reference>
<evidence type="ECO:0000313" key="3">
    <source>
        <dbReference type="EMBL" id="QHU29413.1"/>
    </source>
</evidence>
<feature type="transmembrane region" description="Helical" evidence="2">
    <location>
        <begin position="6"/>
        <end position="28"/>
    </location>
</feature>
<keyword evidence="2" id="KW-1133">Transmembrane helix</keyword>
<organism evidence="3">
    <name type="scientific">viral metagenome</name>
    <dbReference type="NCBI Taxonomy" id="1070528"/>
    <lineage>
        <taxon>unclassified sequences</taxon>
        <taxon>metagenomes</taxon>
        <taxon>organismal metagenomes</taxon>
    </lineage>
</organism>
<keyword evidence="2" id="KW-0812">Transmembrane</keyword>
<dbReference type="AlphaFoldDB" id="A0A6C0LFT1"/>
<keyword evidence="2" id="KW-0472">Membrane</keyword>
<dbReference type="EMBL" id="MN740489">
    <property type="protein sequence ID" value="QHU29413.1"/>
    <property type="molecule type" value="Genomic_DNA"/>
</dbReference>
<keyword evidence="1" id="KW-0175">Coiled coil</keyword>
<feature type="coiled-coil region" evidence="1">
    <location>
        <begin position="49"/>
        <end position="76"/>
    </location>
</feature>
<sequence length="125" mass="14914">MDELLNIIILIIIIIYIIKFSFIIHLTFQNYNKILEMKQENIKIKSELLKNKLKVKEEKQLKAKQKEEQSKAKEELLLYTKCSCCLIKKILILCEYCGRNHCNTCGIHPHKCYEYAMMQQRGLFE</sequence>
<evidence type="ECO:0000256" key="2">
    <source>
        <dbReference type="SAM" id="Phobius"/>
    </source>
</evidence>
<evidence type="ECO:0000256" key="1">
    <source>
        <dbReference type="SAM" id="Coils"/>
    </source>
</evidence>
<accession>A0A6C0LFT1</accession>
<name>A0A6C0LFT1_9ZZZZ</name>